<feature type="compositionally biased region" description="Low complexity" evidence="1">
    <location>
        <begin position="95"/>
        <end position="107"/>
    </location>
</feature>
<proteinExistence type="predicted"/>
<keyword evidence="3" id="KW-1185">Reference proteome</keyword>
<feature type="region of interest" description="Disordered" evidence="1">
    <location>
        <begin position="95"/>
        <end position="147"/>
    </location>
</feature>
<dbReference type="Proteomes" id="UP000241890">
    <property type="component" value="Unassembled WGS sequence"/>
</dbReference>
<sequence length="147" mass="15534">MANVTMLTTTTKATAETETTEKPSSRAPGGGCAPRHSGCAGRLSRSRSVYAAGRSRARTCCFGDLLLGLVSLYINQARFLLLLLNLCDAGPDRAAPLSVAPAAAPRPRGGHGTRLGTVETATVMEEEEEEEENEEEIEASSWAQALV</sequence>
<dbReference type="AlphaFoldDB" id="A0A2R5GWF5"/>
<dbReference type="EMBL" id="BEYU01000137">
    <property type="protein sequence ID" value="GBG32993.1"/>
    <property type="molecule type" value="Genomic_DNA"/>
</dbReference>
<organism evidence="2 3">
    <name type="scientific">Hondaea fermentalgiana</name>
    <dbReference type="NCBI Taxonomy" id="2315210"/>
    <lineage>
        <taxon>Eukaryota</taxon>
        <taxon>Sar</taxon>
        <taxon>Stramenopiles</taxon>
        <taxon>Bigyra</taxon>
        <taxon>Labyrinthulomycetes</taxon>
        <taxon>Thraustochytrida</taxon>
        <taxon>Thraustochytriidae</taxon>
        <taxon>Hondaea</taxon>
    </lineage>
</organism>
<feature type="region of interest" description="Disordered" evidence="1">
    <location>
        <begin position="1"/>
        <end position="40"/>
    </location>
</feature>
<comment type="caution">
    <text evidence="2">The sequence shown here is derived from an EMBL/GenBank/DDBJ whole genome shotgun (WGS) entry which is preliminary data.</text>
</comment>
<dbReference type="InParanoid" id="A0A2R5GWF5"/>
<accession>A0A2R5GWF5</accession>
<reference evidence="2 3" key="1">
    <citation type="submission" date="2017-12" db="EMBL/GenBank/DDBJ databases">
        <title>Sequencing, de novo assembly and annotation of complete genome of a new Thraustochytrid species, strain FCC1311.</title>
        <authorList>
            <person name="Sedici K."/>
            <person name="Godart F."/>
            <person name="Aiese Cigliano R."/>
            <person name="Sanseverino W."/>
            <person name="Barakat M."/>
            <person name="Ortet P."/>
            <person name="Marechal E."/>
            <person name="Cagnac O."/>
            <person name="Amato A."/>
        </authorList>
    </citation>
    <scope>NUCLEOTIDE SEQUENCE [LARGE SCALE GENOMIC DNA]</scope>
</reference>
<feature type="compositionally biased region" description="Acidic residues" evidence="1">
    <location>
        <begin position="124"/>
        <end position="138"/>
    </location>
</feature>
<protein>
    <submittedName>
        <fullName evidence="2">Uncharacterized protein</fullName>
    </submittedName>
</protein>
<evidence type="ECO:0000313" key="2">
    <source>
        <dbReference type="EMBL" id="GBG32993.1"/>
    </source>
</evidence>
<feature type="compositionally biased region" description="Low complexity" evidence="1">
    <location>
        <begin position="8"/>
        <end position="17"/>
    </location>
</feature>
<evidence type="ECO:0000313" key="3">
    <source>
        <dbReference type="Proteomes" id="UP000241890"/>
    </source>
</evidence>
<evidence type="ECO:0000256" key="1">
    <source>
        <dbReference type="SAM" id="MobiDB-lite"/>
    </source>
</evidence>
<name>A0A2R5GWF5_9STRA</name>
<gene>
    <name evidence="2" type="ORF">FCC1311_005812</name>
</gene>